<dbReference type="GO" id="GO:0005576">
    <property type="term" value="C:extracellular region"/>
    <property type="evidence" value="ECO:0007669"/>
    <property type="project" value="UniProtKB-SubCell"/>
</dbReference>
<evidence type="ECO:0000256" key="2">
    <source>
        <dbReference type="ARBA" id="ARBA00022525"/>
    </source>
</evidence>
<reference evidence="5 6" key="1">
    <citation type="submission" date="2019-01" db="EMBL/GenBank/DDBJ databases">
        <title>A chromosome-scale genome assembly of the yellow perch, Perca flavescens.</title>
        <authorList>
            <person name="Feron R."/>
            <person name="Morvezen R."/>
            <person name="Bestin A."/>
            <person name="Haffray P."/>
            <person name="Klopp C."/>
            <person name="Zahm M."/>
            <person name="Cabau C."/>
            <person name="Roques C."/>
            <person name="Donnadieu C."/>
            <person name="Bouchez O."/>
            <person name="Christie M."/>
            <person name="Larson W."/>
            <person name="Guiguen Y."/>
        </authorList>
    </citation>
    <scope>NUCLEOTIDE SEQUENCE [LARGE SCALE GENOMIC DNA]</scope>
    <source>
        <strain evidence="5">YP-PL-M2</strain>
        <tissue evidence="5">Blood</tissue>
    </source>
</reference>
<protein>
    <recommendedName>
        <fullName evidence="4">VWFD domain-containing protein</fullName>
    </recommendedName>
</protein>
<comment type="subcellular location">
    <subcellularLocation>
        <location evidence="1">Secreted</location>
    </subcellularLocation>
</comment>
<dbReference type="Pfam" id="PF00094">
    <property type="entry name" value="VWD"/>
    <property type="match status" value="1"/>
</dbReference>
<accession>A0A484D963</accession>
<evidence type="ECO:0000259" key="4">
    <source>
        <dbReference type="PROSITE" id="PS51233"/>
    </source>
</evidence>
<dbReference type="PANTHER" id="PTHR46698:SF7">
    <property type="entry name" value="VWFD DOMAIN-CONTAINING PROTEIN"/>
    <property type="match status" value="1"/>
</dbReference>
<dbReference type="EMBL" id="SCKG01000006">
    <property type="protein sequence ID" value="TDH11998.1"/>
    <property type="molecule type" value="Genomic_DNA"/>
</dbReference>
<keyword evidence="3" id="KW-0732">Signal</keyword>
<keyword evidence="6" id="KW-1185">Reference proteome</keyword>
<proteinExistence type="predicted"/>
<evidence type="ECO:0000313" key="5">
    <source>
        <dbReference type="EMBL" id="TDH11998.1"/>
    </source>
</evidence>
<sequence length="217" mass="23586">MDEQLFTEDCTQRCWCHPLGGVVCEEAGCSPGQSCALRNGFWGCHDRPEVCELRGSLKVSTLSGQQLSLEPCLSYSLMSLCDEASVHWFSLISYHGPCDGSSYKLVTVFHGSSFTVQEGPVKVNGQSVSLPHILPSGVSLSSGVNQDKSEVIVILRRDIGMDSELEIEIGVTMVSVKVPLWYLSKLCGLCGNLNDLHSHNSLRSWVLPDFPGCGFTG</sequence>
<dbReference type="PANTHER" id="PTHR46698">
    <property type="entry name" value="CROSSVEINLESS 2"/>
    <property type="match status" value="1"/>
</dbReference>
<dbReference type="Pfam" id="PF12714">
    <property type="entry name" value="TILa"/>
    <property type="match status" value="1"/>
</dbReference>
<evidence type="ECO:0000256" key="3">
    <source>
        <dbReference type="ARBA" id="ARBA00022729"/>
    </source>
</evidence>
<evidence type="ECO:0000256" key="1">
    <source>
        <dbReference type="ARBA" id="ARBA00004613"/>
    </source>
</evidence>
<keyword evidence="2" id="KW-0964">Secreted</keyword>
<dbReference type="AlphaFoldDB" id="A0A484D963"/>
<organism evidence="5 6">
    <name type="scientific">Perca flavescens</name>
    <name type="common">American yellow perch</name>
    <name type="synonym">Morone flavescens</name>
    <dbReference type="NCBI Taxonomy" id="8167"/>
    <lineage>
        <taxon>Eukaryota</taxon>
        <taxon>Metazoa</taxon>
        <taxon>Chordata</taxon>
        <taxon>Craniata</taxon>
        <taxon>Vertebrata</taxon>
        <taxon>Euteleostomi</taxon>
        <taxon>Actinopterygii</taxon>
        <taxon>Neopterygii</taxon>
        <taxon>Teleostei</taxon>
        <taxon>Neoteleostei</taxon>
        <taxon>Acanthomorphata</taxon>
        <taxon>Eupercaria</taxon>
        <taxon>Perciformes</taxon>
        <taxon>Percoidei</taxon>
        <taxon>Percidae</taxon>
        <taxon>Percinae</taxon>
        <taxon>Perca</taxon>
    </lineage>
</organism>
<dbReference type="InterPro" id="IPR052424">
    <property type="entry name" value="Kielin_Chordin-BMP_Reg"/>
</dbReference>
<dbReference type="SMART" id="SM00216">
    <property type="entry name" value="VWD"/>
    <property type="match status" value="1"/>
</dbReference>
<name>A0A484D963_PERFV</name>
<dbReference type="InterPro" id="IPR025615">
    <property type="entry name" value="TILa_dom"/>
</dbReference>
<dbReference type="STRING" id="8167.A0A484D963"/>
<gene>
    <name evidence="5" type="ORF">EPR50_G00066170</name>
</gene>
<dbReference type="Proteomes" id="UP000295070">
    <property type="component" value="Chromosome 6"/>
</dbReference>
<comment type="caution">
    <text evidence="5">The sequence shown here is derived from an EMBL/GenBank/DDBJ whole genome shotgun (WGS) entry which is preliminary data.</text>
</comment>
<evidence type="ECO:0000313" key="6">
    <source>
        <dbReference type="Proteomes" id="UP000295070"/>
    </source>
</evidence>
<dbReference type="GO" id="GO:0030513">
    <property type="term" value="P:positive regulation of BMP signaling pathway"/>
    <property type="evidence" value="ECO:0007669"/>
    <property type="project" value="TreeGrafter"/>
</dbReference>
<dbReference type="PROSITE" id="PS51233">
    <property type="entry name" value="VWFD"/>
    <property type="match status" value="1"/>
</dbReference>
<dbReference type="InterPro" id="IPR001846">
    <property type="entry name" value="VWF_type-D"/>
</dbReference>
<feature type="domain" description="VWFD" evidence="4">
    <location>
        <begin position="49"/>
        <end position="217"/>
    </location>
</feature>